<dbReference type="EMBL" id="CABVPX010000028">
    <property type="protein sequence ID" value="VWC17003.1"/>
    <property type="molecule type" value="Genomic_DNA"/>
</dbReference>
<dbReference type="PROSITE" id="PS00622">
    <property type="entry name" value="HTH_LUXR_1"/>
    <property type="match status" value="1"/>
</dbReference>
<dbReference type="RefSeq" id="WP_174993906.1">
    <property type="nucleotide sequence ID" value="NZ_CABVPX010000028.1"/>
</dbReference>
<feature type="domain" description="HTH luxR-type" evidence="4">
    <location>
        <begin position="192"/>
        <end position="257"/>
    </location>
</feature>
<dbReference type="SUPFAM" id="SSF55781">
    <property type="entry name" value="GAF domain-like"/>
    <property type="match status" value="1"/>
</dbReference>
<dbReference type="SMART" id="SM00421">
    <property type="entry name" value="HTH_LUXR"/>
    <property type="match status" value="1"/>
</dbReference>
<comment type="caution">
    <text evidence="5">The sequence shown here is derived from an EMBL/GenBank/DDBJ whole genome shotgun (WGS) entry which is preliminary data.</text>
</comment>
<dbReference type="Pfam" id="PF00196">
    <property type="entry name" value="GerE"/>
    <property type="match status" value="1"/>
</dbReference>
<reference evidence="5 6" key="1">
    <citation type="submission" date="2019-09" db="EMBL/GenBank/DDBJ databases">
        <authorList>
            <person name="Depoorter E."/>
        </authorList>
    </citation>
    <scope>NUCLEOTIDE SEQUENCE [LARGE SCALE GENOMIC DNA]</scope>
    <source>
        <strain evidence="5">LMG 24066</strain>
    </source>
</reference>
<dbReference type="InterPro" id="IPR029016">
    <property type="entry name" value="GAF-like_dom_sf"/>
</dbReference>
<protein>
    <submittedName>
        <fullName evidence="5">LuxR family transcriptional regulator</fullName>
    </submittedName>
</protein>
<dbReference type="Gene3D" id="1.10.10.10">
    <property type="entry name" value="Winged helix-like DNA-binding domain superfamily/Winged helix DNA-binding domain"/>
    <property type="match status" value="1"/>
</dbReference>
<evidence type="ECO:0000259" key="4">
    <source>
        <dbReference type="PROSITE" id="PS50043"/>
    </source>
</evidence>
<dbReference type="Proteomes" id="UP000494172">
    <property type="component" value="Unassembled WGS sequence"/>
</dbReference>
<dbReference type="Gene3D" id="3.30.450.40">
    <property type="match status" value="1"/>
</dbReference>
<organism evidence="5 6">
    <name type="scientific">Burkholderia arboris</name>
    <dbReference type="NCBI Taxonomy" id="488730"/>
    <lineage>
        <taxon>Bacteria</taxon>
        <taxon>Pseudomonadati</taxon>
        <taxon>Pseudomonadota</taxon>
        <taxon>Betaproteobacteria</taxon>
        <taxon>Burkholderiales</taxon>
        <taxon>Burkholderiaceae</taxon>
        <taxon>Burkholderia</taxon>
        <taxon>Burkholderia cepacia complex</taxon>
    </lineage>
</organism>
<keyword evidence="1" id="KW-0805">Transcription regulation</keyword>
<evidence type="ECO:0000256" key="3">
    <source>
        <dbReference type="ARBA" id="ARBA00023163"/>
    </source>
</evidence>
<accession>A0A9Q9SNC6</accession>
<dbReference type="PANTHER" id="PTHR44688:SF16">
    <property type="entry name" value="DNA-BINDING TRANSCRIPTIONAL ACTIVATOR DEVR_DOSR"/>
    <property type="match status" value="1"/>
</dbReference>
<keyword evidence="2" id="KW-0238">DNA-binding</keyword>
<dbReference type="InterPro" id="IPR036388">
    <property type="entry name" value="WH-like_DNA-bd_sf"/>
</dbReference>
<evidence type="ECO:0000313" key="5">
    <source>
        <dbReference type="EMBL" id="VWC17003.1"/>
    </source>
</evidence>
<gene>
    <name evidence="5" type="ORF">BAR24066_05597</name>
</gene>
<dbReference type="PROSITE" id="PS50043">
    <property type="entry name" value="HTH_LUXR_2"/>
    <property type="match status" value="1"/>
</dbReference>
<sequence length="271" mass="28360">MIASSCALAPSPAHDGLDARDVSALLELARGGTLEQISGRCLACLTTGLDACASGFYLLAPDARPIACETAGAPIDFLDEYEAAIRERDPVLHVVLRSRRAMTGGALPAAVWGHSPAWRHLQRWGFGPNLQGPLEAGGRIVGTLNLARKAGGEPFNVRDIARFAWVCRAVSVAVSQPGALYAGACSPCLTEPCDPCDPLPPRAAAVGRLVRDGAPNKAIARTLGISEHTVKEHVRALCVRFGAPNRTALSAMLALRSTPASGGIETACARR</sequence>
<dbReference type="SUPFAM" id="SSF46894">
    <property type="entry name" value="C-terminal effector domain of the bipartite response regulators"/>
    <property type="match status" value="1"/>
</dbReference>
<dbReference type="InterPro" id="IPR000792">
    <property type="entry name" value="Tscrpt_reg_LuxR_C"/>
</dbReference>
<proteinExistence type="predicted"/>
<evidence type="ECO:0000313" key="6">
    <source>
        <dbReference type="Proteomes" id="UP000494172"/>
    </source>
</evidence>
<evidence type="ECO:0000256" key="2">
    <source>
        <dbReference type="ARBA" id="ARBA00023125"/>
    </source>
</evidence>
<dbReference type="GO" id="GO:0003677">
    <property type="term" value="F:DNA binding"/>
    <property type="evidence" value="ECO:0007669"/>
    <property type="project" value="UniProtKB-KW"/>
</dbReference>
<name>A0A9Q9SNC6_9BURK</name>
<dbReference type="GO" id="GO:0006355">
    <property type="term" value="P:regulation of DNA-templated transcription"/>
    <property type="evidence" value="ECO:0007669"/>
    <property type="project" value="InterPro"/>
</dbReference>
<keyword evidence="3" id="KW-0804">Transcription</keyword>
<dbReference type="InterPro" id="IPR016032">
    <property type="entry name" value="Sig_transdc_resp-reg_C-effctor"/>
</dbReference>
<dbReference type="AlphaFoldDB" id="A0A9Q9SNC6"/>
<evidence type="ECO:0000256" key="1">
    <source>
        <dbReference type="ARBA" id="ARBA00023015"/>
    </source>
</evidence>
<dbReference type="PANTHER" id="PTHR44688">
    <property type="entry name" value="DNA-BINDING TRANSCRIPTIONAL ACTIVATOR DEVR_DOSR"/>
    <property type="match status" value="1"/>
</dbReference>